<dbReference type="AlphaFoldDB" id="A0A250VSI9"/>
<evidence type="ECO:0000313" key="3">
    <source>
        <dbReference type="Proteomes" id="UP000217446"/>
    </source>
</evidence>
<dbReference type="EMBL" id="BDQI01000032">
    <property type="protein sequence ID" value="GAX57121.1"/>
    <property type="molecule type" value="Genomic_DNA"/>
</dbReference>
<keyword evidence="3" id="KW-1185">Reference proteome</keyword>
<protein>
    <submittedName>
        <fullName evidence="2">Uncharacterized protein</fullName>
    </submittedName>
</protein>
<feature type="region of interest" description="Disordered" evidence="1">
    <location>
        <begin position="78"/>
        <end position="104"/>
    </location>
</feature>
<proteinExistence type="predicted"/>
<organism evidence="2 3">
    <name type="scientific">Streptomyces olivochromogenes</name>
    <dbReference type="NCBI Taxonomy" id="1963"/>
    <lineage>
        <taxon>Bacteria</taxon>
        <taxon>Bacillati</taxon>
        <taxon>Actinomycetota</taxon>
        <taxon>Actinomycetes</taxon>
        <taxon>Kitasatosporales</taxon>
        <taxon>Streptomycetaceae</taxon>
        <taxon>Streptomyces</taxon>
    </lineage>
</organism>
<dbReference type="RefSeq" id="WP_159064522.1">
    <property type="nucleotide sequence ID" value="NZ_BDQI01000032.1"/>
</dbReference>
<sequence>MPVGRPRSFGNEPPQEEWRRHDPLFPRLLFVLDATGPACIETRITALRATAADLELSGFLRKVLVLAAPLVDLLHTGPQHPSGAPSKTPTSASAGCAPTHSGRSRHAVPCGRWQPVLAPAAAKAFLGARIADARAEAQAKPAKREDLPTNRLVFATPLLSEVWRLHELPWQATQGTFANSVRWLAEQASDPAARCASWEHSGGEVRLRVKQARVPAHSRHLVAEALPVIQNQLRQATVVRTSPALRELVNPARDRARPVPRLVAWLKDYARRGL</sequence>
<gene>
    <name evidence="2" type="ORF">SO3561_08691</name>
</gene>
<evidence type="ECO:0000256" key="1">
    <source>
        <dbReference type="SAM" id="MobiDB-lite"/>
    </source>
</evidence>
<reference evidence="3" key="1">
    <citation type="submission" date="2017-05" db="EMBL/GenBank/DDBJ databases">
        <title>Streptomyces olivochromogenes NBRC 3561 whole genome shotgun sequence.</title>
        <authorList>
            <person name="Dohra H."/>
            <person name="Kodani S."/>
        </authorList>
    </citation>
    <scope>NUCLEOTIDE SEQUENCE [LARGE SCALE GENOMIC DNA]</scope>
    <source>
        <strain evidence="3">NBRC 3561</strain>
    </source>
</reference>
<accession>A0A250VSI9</accession>
<evidence type="ECO:0000313" key="2">
    <source>
        <dbReference type="EMBL" id="GAX57121.1"/>
    </source>
</evidence>
<dbReference type="Proteomes" id="UP000217446">
    <property type="component" value="Unassembled WGS sequence"/>
</dbReference>
<name>A0A250VSI9_STROL</name>
<comment type="caution">
    <text evidence="2">The sequence shown here is derived from an EMBL/GenBank/DDBJ whole genome shotgun (WGS) entry which is preliminary data.</text>
</comment>